<evidence type="ECO:0000256" key="3">
    <source>
        <dbReference type="ARBA" id="ARBA00022679"/>
    </source>
</evidence>
<evidence type="ECO:0000256" key="7">
    <source>
        <dbReference type="ARBA" id="ARBA00034754"/>
    </source>
</evidence>
<dbReference type="InterPro" id="IPR027417">
    <property type="entry name" value="P-loop_NTPase"/>
</dbReference>
<evidence type="ECO:0000259" key="10">
    <source>
        <dbReference type="Pfam" id="PF06144"/>
    </source>
</evidence>
<keyword evidence="5" id="KW-0235">DNA replication</keyword>
<dbReference type="InterPro" id="IPR008921">
    <property type="entry name" value="DNA_pol3_clamp-load_cplx_C"/>
</dbReference>
<dbReference type="AlphaFoldDB" id="A0A1H2GG37"/>
<dbReference type="OrthoDB" id="9770982at2"/>
<dbReference type="PANTHER" id="PTHR34388">
    <property type="entry name" value="DNA POLYMERASE III SUBUNIT DELTA"/>
    <property type="match status" value="1"/>
</dbReference>
<dbReference type="Pfam" id="PF06144">
    <property type="entry name" value="DNA_pol3_delta"/>
    <property type="match status" value="1"/>
</dbReference>
<evidence type="ECO:0000259" key="11">
    <source>
        <dbReference type="Pfam" id="PF14840"/>
    </source>
</evidence>
<protein>
    <recommendedName>
        <fullName evidence="2 9">DNA polymerase III subunit delta</fullName>
        <ecNumber evidence="1 9">2.7.7.7</ecNumber>
    </recommendedName>
</protein>
<comment type="catalytic activity">
    <reaction evidence="8">
        <text>DNA(n) + a 2'-deoxyribonucleoside 5'-triphosphate = DNA(n+1) + diphosphate</text>
        <dbReference type="Rhea" id="RHEA:22508"/>
        <dbReference type="Rhea" id="RHEA-COMP:17339"/>
        <dbReference type="Rhea" id="RHEA-COMP:17340"/>
        <dbReference type="ChEBI" id="CHEBI:33019"/>
        <dbReference type="ChEBI" id="CHEBI:61560"/>
        <dbReference type="ChEBI" id="CHEBI:173112"/>
        <dbReference type="EC" id="2.7.7.7"/>
    </reaction>
</comment>
<dbReference type="EMBL" id="LT629787">
    <property type="protein sequence ID" value="SDU18504.1"/>
    <property type="molecule type" value="Genomic_DNA"/>
</dbReference>
<comment type="similarity">
    <text evidence="7">Belongs to the DNA polymerase HolA subunit family.</text>
</comment>
<organism evidence="12 13">
    <name type="scientific">Halopseudomonas salegens</name>
    <dbReference type="NCBI Taxonomy" id="1434072"/>
    <lineage>
        <taxon>Bacteria</taxon>
        <taxon>Pseudomonadati</taxon>
        <taxon>Pseudomonadota</taxon>
        <taxon>Gammaproteobacteria</taxon>
        <taxon>Pseudomonadales</taxon>
        <taxon>Pseudomonadaceae</taxon>
        <taxon>Halopseudomonas</taxon>
    </lineage>
</organism>
<evidence type="ECO:0000313" key="13">
    <source>
        <dbReference type="Proteomes" id="UP000243924"/>
    </source>
</evidence>
<feature type="domain" description="DNA polymerase III subunit delta C-terminal" evidence="11">
    <location>
        <begin position="215"/>
        <end position="301"/>
    </location>
</feature>
<keyword evidence="6" id="KW-0239">DNA-directed DNA polymerase</keyword>
<dbReference type="GO" id="GO:0006261">
    <property type="term" value="P:DNA-templated DNA replication"/>
    <property type="evidence" value="ECO:0007669"/>
    <property type="project" value="TreeGrafter"/>
</dbReference>
<dbReference type="GO" id="GO:0009360">
    <property type="term" value="C:DNA polymerase III complex"/>
    <property type="evidence" value="ECO:0007669"/>
    <property type="project" value="UniProtKB-UniRule"/>
</dbReference>
<evidence type="ECO:0000313" key="12">
    <source>
        <dbReference type="EMBL" id="SDU18504.1"/>
    </source>
</evidence>
<dbReference type="InterPro" id="IPR005790">
    <property type="entry name" value="DNA_polIII_delta"/>
</dbReference>
<accession>A0A1H2GG37</accession>
<evidence type="ECO:0000256" key="6">
    <source>
        <dbReference type="ARBA" id="ARBA00022932"/>
    </source>
</evidence>
<evidence type="ECO:0000256" key="4">
    <source>
        <dbReference type="ARBA" id="ARBA00022695"/>
    </source>
</evidence>
<dbReference type="InterPro" id="IPR010372">
    <property type="entry name" value="DNA_pol3_delta_N"/>
</dbReference>
<keyword evidence="13" id="KW-1185">Reference proteome</keyword>
<dbReference type="Gene3D" id="1.10.8.60">
    <property type="match status" value="1"/>
</dbReference>
<dbReference type="Gene3D" id="3.40.50.300">
    <property type="entry name" value="P-loop containing nucleotide triphosphate hydrolases"/>
    <property type="match status" value="1"/>
</dbReference>
<evidence type="ECO:0000256" key="1">
    <source>
        <dbReference type="ARBA" id="ARBA00012417"/>
    </source>
</evidence>
<dbReference type="PANTHER" id="PTHR34388:SF1">
    <property type="entry name" value="DNA POLYMERASE III SUBUNIT DELTA"/>
    <property type="match status" value="1"/>
</dbReference>
<dbReference type="STRING" id="1434072.SAMN05216210_2277"/>
<dbReference type="Pfam" id="PF14840">
    <property type="entry name" value="DNA_pol3_delt_C"/>
    <property type="match status" value="1"/>
</dbReference>
<name>A0A1H2GG37_9GAMM</name>
<sequence>MKLNSHQLARQLNEQLAPVYILCGDEPLLLGEAADLIRHACRQAGSEERQVFHVERGFDWSHLYAASQSLSLFAQQRLLELRLNGNPGDDGNKALQAYLESPPDDTTLLVTLPKLDKNALKTKWAKTLIEHANSRFVQIWPIDSQQLPDWMRQRLSNAGLQASPEALELLAERVEGNLLAAAQEIEKLKLFDQGGQIELETIRQVVADSARFDVFGLVDALLQGDAGHALRILSGLRGEGVEAPIVLWAIAREIRGLTDMAQQIERGIPSDKVFASQRPPIWDKRRPLLSQALQRHPASQWASWLRQAQLVDEQIKGLQSGSPWDTLAQIIAGAAHRGSPVLRSL</sequence>
<dbReference type="RefSeq" id="WP_092386982.1">
    <property type="nucleotide sequence ID" value="NZ_LT629787.1"/>
</dbReference>
<evidence type="ECO:0000256" key="2">
    <source>
        <dbReference type="ARBA" id="ARBA00017703"/>
    </source>
</evidence>
<evidence type="ECO:0000256" key="8">
    <source>
        <dbReference type="ARBA" id="ARBA00049244"/>
    </source>
</evidence>
<reference evidence="13" key="1">
    <citation type="submission" date="2016-10" db="EMBL/GenBank/DDBJ databases">
        <authorList>
            <person name="Varghese N."/>
            <person name="Submissions S."/>
        </authorList>
    </citation>
    <scope>NUCLEOTIDE SEQUENCE [LARGE SCALE GENOMIC DNA]</scope>
    <source>
        <strain evidence="13">CECT 8338</strain>
    </source>
</reference>
<dbReference type="NCBIfam" id="TIGR01128">
    <property type="entry name" value="holA"/>
    <property type="match status" value="1"/>
</dbReference>
<dbReference type="CDD" id="cd18138">
    <property type="entry name" value="HLD_clamp_pol_III_delta"/>
    <property type="match status" value="1"/>
</dbReference>
<proteinExistence type="inferred from homology"/>
<dbReference type="Gene3D" id="1.20.272.10">
    <property type="match status" value="1"/>
</dbReference>
<dbReference type="EC" id="2.7.7.7" evidence="1 9"/>
<gene>
    <name evidence="12" type="ORF">SAMN05216210_2277</name>
</gene>
<feature type="domain" description="DNA polymerase III delta N-terminal" evidence="10">
    <location>
        <begin position="20"/>
        <end position="132"/>
    </location>
</feature>
<evidence type="ECO:0000256" key="9">
    <source>
        <dbReference type="NCBIfam" id="TIGR01128"/>
    </source>
</evidence>
<keyword evidence="3" id="KW-0808">Transferase</keyword>
<dbReference type="InterPro" id="IPR032780">
    <property type="entry name" value="DNA_pol3_delt_C"/>
</dbReference>
<dbReference type="GO" id="GO:0003887">
    <property type="term" value="F:DNA-directed DNA polymerase activity"/>
    <property type="evidence" value="ECO:0007669"/>
    <property type="project" value="UniProtKB-UniRule"/>
</dbReference>
<keyword evidence="4" id="KW-0548">Nucleotidyltransferase</keyword>
<dbReference type="SUPFAM" id="SSF52540">
    <property type="entry name" value="P-loop containing nucleoside triphosphate hydrolases"/>
    <property type="match status" value="1"/>
</dbReference>
<dbReference type="Proteomes" id="UP000243924">
    <property type="component" value="Chromosome I"/>
</dbReference>
<dbReference type="GO" id="GO:0003677">
    <property type="term" value="F:DNA binding"/>
    <property type="evidence" value="ECO:0007669"/>
    <property type="project" value="InterPro"/>
</dbReference>
<dbReference type="SUPFAM" id="SSF48019">
    <property type="entry name" value="post-AAA+ oligomerization domain-like"/>
    <property type="match status" value="1"/>
</dbReference>
<evidence type="ECO:0000256" key="5">
    <source>
        <dbReference type="ARBA" id="ARBA00022705"/>
    </source>
</evidence>